<accession>A0A261SGP4</accession>
<dbReference type="InterPro" id="IPR002563">
    <property type="entry name" value="Flavin_Rdtase-like_dom"/>
</dbReference>
<reference evidence="6 7" key="1">
    <citation type="submission" date="2017-05" db="EMBL/GenBank/DDBJ databases">
        <title>Complete and WGS of Bordetella genogroups.</title>
        <authorList>
            <person name="Spilker T."/>
            <person name="LiPuma J."/>
        </authorList>
    </citation>
    <scope>NUCLEOTIDE SEQUENCE [LARGE SCALE GENOMIC DNA]</scope>
    <source>
        <strain evidence="6 7">AU17610</strain>
    </source>
</reference>
<dbReference type="RefSeq" id="WP_094826788.1">
    <property type="nucleotide sequence ID" value="NZ_NEVL01000003.1"/>
</dbReference>
<evidence type="ECO:0000313" key="7">
    <source>
        <dbReference type="Proteomes" id="UP000217005"/>
    </source>
</evidence>
<protein>
    <recommendedName>
        <fullName evidence="5">Flavin reductase like domain-containing protein</fullName>
    </recommendedName>
</protein>
<dbReference type="Pfam" id="PF01613">
    <property type="entry name" value="Flavin_Reduct"/>
    <property type="match status" value="1"/>
</dbReference>
<sequence>MNFDFSQLASADAFKLLSSVVVPRPIAWVVSQSRAGRNNAAPFSFFNVVSSDPPIIALGIGPRGGEFKDSARNILDTGEFVVNVVTDALAQAMNRTSLDYLAEVDELAMAGLETAASLRVAPPRIAQSPAALECRVWQVLEAAPQRVIVLARVVAMYLRDDALLDAQRYHVDTPALGLVGRMHGAGWYVHTGGLFQMRAPDAANDPAVRPAQGH</sequence>
<dbReference type="InterPro" id="IPR012349">
    <property type="entry name" value="Split_barrel_FMN-bd"/>
</dbReference>
<feature type="domain" description="Flavin reductase like" evidence="5">
    <location>
        <begin position="19"/>
        <end position="171"/>
    </location>
</feature>
<dbReference type="GO" id="GO:0010181">
    <property type="term" value="F:FMN binding"/>
    <property type="evidence" value="ECO:0007669"/>
    <property type="project" value="InterPro"/>
</dbReference>
<dbReference type="AlphaFoldDB" id="A0A261SGP4"/>
<keyword evidence="2" id="KW-0285">Flavoprotein</keyword>
<evidence type="ECO:0000256" key="1">
    <source>
        <dbReference type="ARBA" id="ARBA00001917"/>
    </source>
</evidence>
<proteinExistence type="inferred from homology"/>
<dbReference type="GO" id="GO:0016646">
    <property type="term" value="F:oxidoreductase activity, acting on the CH-NH group of donors, NAD or NADP as acceptor"/>
    <property type="evidence" value="ECO:0007669"/>
    <property type="project" value="UniProtKB-ARBA"/>
</dbReference>
<gene>
    <name evidence="6" type="ORF">CEG14_13145</name>
</gene>
<dbReference type="Proteomes" id="UP000217005">
    <property type="component" value="Unassembled WGS sequence"/>
</dbReference>
<dbReference type="SUPFAM" id="SSF50475">
    <property type="entry name" value="FMN-binding split barrel"/>
    <property type="match status" value="1"/>
</dbReference>
<name>A0A261SGP4_9BORD</name>
<evidence type="ECO:0000256" key="3">
    <source>
        <dbReference type="ARBA" id="ARBA00022643"/>
    </source>
</evidence>
<evidence type="ECO:0000256" key="2">
    <source>
        <dbReference type="ARBA" id="ARBA00022630"/>
    </source>
</evidence>
<dbReference type="Gene3D" id="2.30.110.10">
    <property type="entry name" value="Electron Transport, Fmn-binding Protein, Chain A"/>
    <property type="match status" value="1"/>
</dbReference>
<dbReference type="PANTHER" id="PTHR33798:SF5">
    <property type="entry name" value="FLAVIN REDUCTASE LIKE DOMAIN-CONTAINING PROTEIN"/>
    <property type="match status" value="1"/>
</dbReference>
<organism evidence="6 7">
    <name type="scientific">Bordetella genomosp. 1</name>
    <dbReference type="NCBI Taxonomy" id="1395607"/>
    <lineage>
        <taxon>Bacteria</taxon>
        <taxon>Pseudomonadati</taxon>
        <taxon>Pseudomonadota</taxon>
        <taxon>Betaproteobacteria</taxon>
        <taxon>Burkholderiales</taxon>
        <taxon>Alcaligenaceae</taxon>
        <taxon>Bordetella</taxon>
    </lineage>
</organism>
<dbReference type="EMBL" id="NEVL01000003">
    <property type="protein sequence ID" value="OZI35980.1"/>
    <property type="molecule type" value="Genomic_DNA"/>
</dbReference>
<comment type="similarity">
    <text evidence="4">Belongs to the flavoredoxin family.</text>
</comment>
<dbReference type="SMART" id="SM00903">
    <property type="entry name" value="Flavin_Reduct"/>
    <property type="match status" value="1"/>
</dbReference>
<comment type="caution">
    <text evidence="6">The sequence shown here is derived from an EMBL/GenBank/DDBJ whole genome shotgun (WGS) entry which is preliminary data.</text>
</comment>
<dbReference type="PANTHER" id="PTHR33798">
    <property type="entry name" value="FLAVOPROTEIN OXYGENASE"/>
    <property type="match status" value="1"/>
</dbReference>
<evidence type="ECO:0000259" key="5">
    <source>
        <dbReference type="SMART" id="SM00903"/>
    </source>
</evidence>
<evidence type="ECO:0000313" key="6">
    <source>
        <dbReference type="EMBL" id="OZI35980.1"/>
    </source>
</evidence>
<comment type="cofactor">
    <cofactor evidence="1">
        <name>FMN</name>
        <dbReference type="ChEBI" id="CHEBI:58210"/>
    </cofactor>
</comment>
<dbReference type="OrthoDB" id="5946411at2"/>
<evidence type="ECO:0000256" key="4">
    <source>
        <dbReference type="ARBA" id="ARBA00038054"/>
    </source>
</evidence>
<keyword evidence="3" id="KW-0288">FMN</keyword>